<evidence type="ECO:0000313" key="7">
    <source>
        <dbReference type="Proteomes" id="UP000295280"/>
    </source>
</evidence>
<comment type="subcellular location">
    <subcellularLocation>
        <location evidence="1">Membrane</location>
        <topology evidence="1">Multi-pass membrane protein</topology>
    </subcellularLocation>
</comment>
<dbReference type="InterPro" id="IPR002293">
    <property type="entry name" value="AA/rel_permease1"/>
</dbReference>
<keyword evidence="3 5" id="KW-1133">Transmembrane helix</keyword>
<dbReference type="PIRSF" id="PIRSF006060">
    <property type="entry name" value="AA_transporter"/>
    <property type="match status" value="1"/>
</dbReference>
<organism evidence="6 7">
    <name type="scientific">Macrococcus carouselicus</name>
    <dbReference type="NCBI Taxonomy" id="69969"/>
    <lineage>
        <taxon>Bacteria</taxon>
        <taxon>Bacillati</taxon>
        <taxon>Bacillota</taxon>
        <taxon>Bacilli</taxon>
        <taxon>Bacillales</taxon>
        <taxon>Staphylococcaceae</taxon>
        <taxon>Macrococcus</taxon>
    </lineage>
</organism>
<reference evidence="6 7" key="1">
    <citation type="submission" date="2019-01" db="EMBL/GenBank/DDBJ databases">
        <title>Draft genome sequences of the type strains of six Macrococcus species.</title>
        <authorList>
            <person name="Mazhar S."/>
            <person name="Altermann E."/>
            <person name="Hill C."/>
            <person name="Mcauliffe O."/>
        </authorList>
    </citation>
    <scope>NUCLEOTIDE SEQUENCE [LARGE SCALE GENOMIC DNA]</scope>
    <source>
        <strain evidence="6 7">ATCC 51828</strain>
    </source>
</reference>
<dbReference type="EMBL" id="SCWD01000002">
    <property type="protein sequence ID" value="TDM02479.1"/>
    <property type="molecule type" value="Genomic_DNA"/>
</dbReference>
<proteinExistence type="predicted"/>
<dbReference type="FunFam" id="1.20.1740.10:FF:000051">
    <property type="entry name" value="Amino acid permease"/>
    <property type="match status" value="1"/>
</dbReference>
<dbReference type="PANTHER" id="PTHR11785:SF512">
    <property type="entry name" value="SOBREMESA, ISOFORM B"/>
    <property type="match status" value="1"/>
</dbReference>
<evidence type="ECO:0000256" key="2">
    <source>
        <dbReference type="ARBA" id="ARBA00022692"/>
    </source>
</evidence>
<dbReference type="OrthoDB" id="3181223at2"/>
<dbReference type="GO" id="GO:0015179">
    <property type="term" value="F:L-amino acid transmembrane transporter activity"/>
    <property type="evidence" value="ECO:0007669"/>
    <property type="project" value="TreeGrafter"/>
</dbReference>
<evidence type="ECO:0000256" key="5">
    <source>
        <dbReference type="SAM" id="Phobius"/>
    </source>
</evidence>
<feature type="transmembrane region" description="Helical" evidence="5">
    <location>
        <begin position="413"/>
        <end position="433"/>
    </location>
</feature>
<keyword evidence="4 5" id="KW-0472">Membrane</keyword>
<dbReference type="Pfam" id="PF13520">
    <property type="entry name" value="AA_permease_2"/>
    <property type="match status" value="1"/>
</dbReference>
<feature type="transmembrane region" description="Helical" evidence="5">
    <location>
        <begin position="388"/>
        <end position="407"/>
    </location>
</feature>
<feature type="transmembrane region" description="Helical" evidence="5">
    <location>
        <begin position="328"/>
        <end position="350"/>
    </location>
</feature>
<accession>A0A9Q8FQ02</accession>
<feature type="transmembrane region" description="Helical" evidence="5">
    <location>
        <begin position="233"/>
        <end position="262"/>
    </location>
</feature>
<sequence length="442" mass="47859">MSEKTELKKSIGFFPALALVMGTVIGSGVFFKVSAVTETTDSVGLTFLVWILGGIMTICGGLTASELAAAIPETGGMTKYLERTFGDFWGFLSGWALAFIYFPANVAAQAIIFSTQLINLFHLDKGLLLPIAFLSALTVFLINLMGSKAGGMLQSVTLVVKLIPLVLIIVFGLMQSDKVDFSLFPPMDSGSGSLFSIIGTGLLATMFAYDGWMHVGNIAGEMKNPKKDLPLAISVGIGLVMAVYLLVNAAFMLTLPISALAGNENAAADTAMRLFGDQGGKLITMGIMISIYGSMNGYTMTGMRVPYAMAENRMLPFSNQFLKVSKSGAPWFSGLILFIIAMVMVTMGAFETITNMLVFVIWFFYCMTFLAVMVLRKKEPNLERPYRVPLYPVIPLIALLSGLFVLGNTLFTQTALALIGIGITLLGVPIYYYKKKQNNRFA</sequence>
<evidence type="ECO:0000256" key="4">
    <source>
        <dbReference type="ARBA" id="ARBA00023136"/>
    </source>
</evidence>
<feature type="transmembrane region" description="Helical" evidence="5">
    <location>
        <begin position="126"/>
        <end position="144"/>
    </location>
</feature>
<feature type="transmembrane region" description="Helical" evidence="5">
    <location>
        <begin position="356"/>
        <end position="376"/>
    </location>
</feature>
<name>A0A9Q8FQ02_9STAP</name>
<comment type="caution">
    <text evidence="6">The sequence shown here is derived from an EMBL/GenBank/DDBJ whole genome shotgun (WGS) entry which is preliminary data.</text>
</comment>
<keyword evidence="7" id="KW-1185">Reference proteome</keyword>
<evidence type="ECO:0000256" key="1">
    <source>
        <dbReference type="ARBA" id="ARBA00004141"/>
    </source>
</evidence>
<dbReference type="AlphaFoldDB" id="A0A9Q8FQ02"/>
<feature type="transmembrane region" description="Helical" evidence="5">
    <location>
        <begin position="12"/>
        <end position="31"/>
    </location>
</feature>
<dbReference type="Gene3D" id="1.20.1740.10">
    <property type="entry name" value="Amino acid/polyamine transporter I"/>
    <property type="match status" value="1"/>
</dbReference>
<feature type="transmembrane region" description="Helical" evidence="5">
    <location>
        <begin position="88"/>
        <end position="114"/>
    </location>
</feature>
<feature type="transmembrane region" description="Helical" evidence="5">
    <location>
        <begin position="43"/>
        <end position="67"/>
    </location>
</feature>
<evidence type="ECO:0000256" key="3">
    <source>
        <dbReference type="ARBA" id="ARBA00022989"/>
    </source>
</evidence>
<feature type="transmembrane region" description="Helical" evidence="5">
    <location>
        <begin position="156"/>
        <end position="174"/>
    </location>
</feature>
<protein>
    <submittedName>
        <fullName evidence="6">Amino acid permease</fullName>
    </submittedName>
</protein>
<dbReference type="PANTHER" id="PTHR11785">
    <property type="entry name" value="AMINO ACID TRANSPORTER"/>
    <property type="match status" value="1"/>
</dbReference>
<dbReference type="InterPro" id="IPR050598">
    <property type="entry name" value="AminoAcid_Transporter"/>
</dbReference>
<dbReference type="Proteomes" id="UP000295280">
    <property type="component" value="Unassembled WGS sequence"/>
</dbReference>
<feature type="transmembrane region" description="Helical" evidence="5">
    <location>
        <begin position="282"/>
        <end position="307"/>
    </location>
</feature>
<dbReference type="RefSeq" id="WP_133417961.1">
    <property type="nucleotide sequence ID" value="NZ_SCWD01000002.1"/>
</dbReference>
<feature type="transmembrane region" description="Helical" evidence="5">
    <location>
        <begin position="194"/>
        <end position="212"/>
    </location>
</feature>
<keyword evidence="2 5" id="KW-0812">Transmembrane</keyword>
<gene>
    <name evidence="6" type="ORF">ERX40_07955</name>
</gene>
<dbReference type="GO" id="GO:0016020">
    <property type="term" value="C:membrane"/>
    <property type="evidence" value="ECO:0007669"/>
    <property type="project" value="UniProtKB-SubCell"/>
</dbReference>
<evidence type="ECO:0000313" key="6">
    <source>
        <dbReference type="EMBL" id="TDM02479.1"/>
    </source>
</evidence>